<reference evidence="2" key="1">
    <citation type="submission" date="2021-06" db="EMBL/GenBank/DDBJ databases">
        <authorList>
            <person name="Kallberg Y."/>
            <person name="Tangrot J."/>
            <person name="Rosling A."/>
        </authorList>
    </citation>
    <scope>NUCLEOTIDE SEQUENCE</scope>
    <source>
        <strain evidence="2">FL966</strain>
    </source>
</reference>
<name>A0A9N9CAP9_9GLOM</name>
<organism evidence="2 3">
    <name type="scientific">Cetraspora pellucida</name>
    <dbReference type="NCBI Taxonomy" id="1433469"/>
    <lineage>
        <taxon>Eukaryota</taxon>
        <taxon>Fungi</taxon>
        <taxon>Fungi incertae sedis</taxon>
        <taxon>Mucoromycota</taxon>
        <taxon>Glomeromycotina</taxon>
        <taxon>Glomeromycetes</taxon>
        <taxon>Diversisporales</taxon>
        <taxon>Gigasporaceae</taxon>
        <taxon>Cetraspora</taxon>
    </lineage>
</organism>
<gene>
    <name evidence="2" type="ORF">CPELLU_LOCUS6810</name>
</gene>
<keyword evidence="3" id="KW-1185">Reference proteome</keyword>
<proteinExistence type="predicted"/>
<sequence length="47" mass="5549">MLPFLLILILMKLTSTYPLNCTYYQNTLLLTKNRKINTKKELSTTKQ</sequence>
<feature type="signal peptide" evidence="1">
    <location>
        <begin position="1"/>
        <end position="16"/>
    </location>
</feature>
<protein>
    <submittedName>
        <fullName evidence="2">3070_t:CDS:1</fullName>
    </submittedName>
</protein>
<evidence type="ECO:0000313" key="2">
    <source>
        <dbReference type="EMBL" id="CAG8597004.1"/>
    </source>
</evidence>
<feature type="chain" id="PRO_5040384847" evidence="1">
    <location>
        <begin position="17"/>
        <end position="47"/>
    </location>
</feature>
<evidence type="ECO:0000313" key="3">
    <source>
        <dbReference type="Proteomes" id="UP000789759"/>
    </source>
</evidence>
<dbReference type="EMBL" id="CAJVQA010004357">
    <property type="protein sequence ID" value="CAG8597004.1"/>
    <property type="molecule type" value="Genomic_DNA"/>
</dbReference>
<dbReference type="AlphaFoldDB" id="A0A9N9CAP9"/>
<evidence type="ECO:0000256" key="1">
    <source>
        <dbReference type="SAM" id="SignalP"/>
    </source>
</evidence>
<dbReference type="Proteomes" id="UP000789759">
    <property type="component" value="Unassembled WGS sequence"/>
</dbReference>
<comment type="caution">
    <text evidence="2">The sequence shown here is derived from an EMBL/GenBank/DDBJ whole genome shotgun (WGS) entry which is preliminary data.</text>
</comment>
<accession>A0A9N9CAP9</accession>
<keyword evidence="1" id="KW-0732">Signal</keyword>